<evidence type="ECO:0008006" key="3">
    <source>
        <dbReference type="Google" id="ProtNLM"/>
    </source>
</evidence>
<dbReference type="Proteomes" id="UP000670947">
    <property type="component" value="Unassembled WGS sequence"/>
</dbReference>
<protein>
    <recommendedName>
        <fullName evidence="3">Lipoprotein</fullName>
    </recommendedName>
</protein>
<reference evidence="1 2" key="1">
    <citation type="submission" date="2021-03" db="EMBL/GenBank/DDBJ databases">
        <title>Paenibacillus artemisicola MWE-103 whole genome sequence.</title>
        <authorList>
            <person name="Ham Y.J."/>
        </authorList>
    </citation>
    <scope>NUCLEOTIDE SEQUENCE [LARGE SCALE GENOMIC DNA]</scope>
    <source>
        <strain evidence="1 2">MWE-103</strain>
    </source>
</reference>
<proteinExistence type="predicted"/>
<dbReference type="EMBL" id="JAGGDJ010000062">
    <property type="protein sequence ID" value="MBO7748535.1"/>
    <property type="molecule type" value="Genomic_DNA"/>
</dbReference>
<organism evidence="1 2">
    <name type="scientific">Paenibacillus artemisiicola</name>
    <dbReference type="NCBI Taxonomy" id="1172618"/>
    <lineage>
        <taxon>Bacteria</taxon>
        <taxon>Bacillati</taxon>
        <taxon>Bacillota</taxon>
        <taxon>Bacilli</taxon>
        <taxon>Bacillales</taxon>
        <taxon>Paenibacillaceae</taxon>
        <taxon>Paenibacillus</taxon>
    </lineage>
</organism>
<evidence type="ECO:0000313" key="1">
    <source>
        <dbReference type="EMBL" id="MBO7748535.1"/>
    </source>
</evidence>
<gene>
    <name evidence="1" type="ORF">I8J29_30605</name>
</gene>
<comment type="caution">
    <text evidence="1">The sequence shown here is derived from an EMBL/GenBank/DDBJ whole genome shotgun (WGS) entry which is preliminary data.</text>
</comment>
<sequence length="137" mass="14634">MRKFLLAASAMTMLTTAGCSGGPYADRETYAAVGRVDAVAKTGAIVDGVRSEWLVTLCDVQQGLISDPGEASASMSLSITGNSRIYELRDGKRVEADADAIRQGRTAQVRWRFANDHLTEIAMMTLSGEETIPCDGS</sequence>
<name>A0ABS3WJN4_9BACL</name>
<keyword evidence="2" id="KW-1185">Reference proteome</keyword>
<evidence type="ECO:0000313" key="2">
    <source>
        <dbReference type="Proteomes" id="UP000670947"/>
    </source>
</evidence>
<accession>A0ABS3WJN4</accession>
<dbReference type="RefSeq" id="WP_208851087.1">
    <property type="nucleotide sequence ID" value="NZ_JAGGDJ010000062.1"/>
</dbReference>
<dbReference type="PROSITE" id="PS51257">
    <property type="entry name" value="PROKAR_LIPOPROTEIN"/>
    <property type="match status" value="1"/>
</dbReference>